<dbReference type="GO" id="GO:0005948">
    <property type="term" value="C:acetolactate synthase complex"/>
    <property type="evidence" value="ECO:0007669"/>
    <property type="project" value="TreeGrafter"/>
</dbReference>
<keyword evidence="7" id="KW-0808">Transferase</keyword>
<dbReference type="Pfam" id="PF00205">
    <property type="entry name" value="TPP_enzyme_M"/>
    <property type="match status" value="1"/>
</dbReference>
<evidence type="ECO:0000259" key="6">
    <source>
        <dbReference type="Pfam" id="PF02776"/>
    </source>
</evidence>
<dbReference type="GO" id="GO:0009099">
    <property type="term" value="P:L-valine biosynthetic process"/>
    <property type="evidence" value="ECO:0007669"/>
    <property type="project" value="TreeGrafter"/>
</dbReference>
<gene>
    <name evidence="7" type="primary">alsS</name>
    <name evidence="7" type="ORF">FOD75_00670</name>
</gene>
<dbReference type="FunFam" id="3.40.50.970:FF:000007">
    <property type="entry name" value="Acetolactate synthase"/>
    <property type="match status" value="1"/>
</dbReference>
<dbReference type="InterPro" id="IPR011766">
    <property type="entry name" value="TPP_enzyme_TPP-bd"/>
</dbReference>
<feature type="domain" description="Thiamine pyrophosphate enzyme central" evidence="4">
    <location>
        <begin position="195"/>
        <end position="331"/>
    </location>
</feature>
<proteinExistence type="inferred from homology"/>
<evidence type="ECO:0000259" key="4">
    <source>
        <dbReference type="Pfam" id="PF00205"/>
    </source>
</evidence>
<dbReference type="InterPro" id="IPR029061">
    <property type="entry name" value="THDP-binding"/>
</dbReference>
<organism evidence="7 8">
    <name type="scientific">Limosilactobacillus reuteri</name>
    <name type="common">Lactobacillus reuteri</name>
    <dbReference type="NCBI Taxonomy" id="1598"/>
    <lineage>
        <taxon>Bacteria</taxon>
        <taxon>Bacillati</taxon>
        <taxon>Bacillota</taxon>
        <taxon>Bacilli</taxon>
        <taxon>Lactobacillales</taxon>
        <taxon>Lactobacillaceae</taxon>
        <taxon>Limosilactobacillus</taxon>
    </lineage>
</organism>
<dbReference type="RefSeq" id="WP_144226533.1">
    <property type="nucleotide sequence ID" value="NZ_CP041676.1"/>
</dbReference>
<dbReference type="GO" id="GO:0050660">
    <property type="term" value="F:flavin adenine dinucleotide binding"/>
    <property type="evidence" value="ECO:0007669"/>
    <property type="project" value="TreeGrafter"/>
</dbReference>
<dbReference type="SUPFAM" id="SSF52518">
    <property type="entry name" value="Thiamin diphosphate-binding fold (THDP-binding)"/>
    <property type="match status" value="2"/>
</dbReference>
<dbReference type="NCBIfam" id="NF006378">
    <property type="entry name" value="PRK08617.1"/>
    <property type="match status" value="1"/>
</dbReference>
<accession>A0A517D313</accession>
<dbReference type="InterPro" id="IPR029035">
    <property type="entry name" value="DHS-like_NAD/FAD-binding_dom"/>
</dbReference>
<evidence type="ECO:0000256" key="2">
    <source>
        <dbReference type="ARBA" id="ARBA00023052"/>
    </source>
</evidence>
<dbReference type="InterPro" id="IPR045229">
    <property type="entry name" value="TPP_enz"/>
</dbReference>
<dbReference type="Proteomes" id="UP000316394">
    <property type="component" value="Chromosome"/>
</dbReference>
<dbReference type="AlphaFoldDB" id="A0A517D313"/>
<dbReference type="EC" id="2.2.1.6" evidence="7"/>
<dbReference type="PANTHER" id="PTHR18968">
    <property type="entry name" value="THIAMINE PYROPHOSPHATE ENZYMES"/>
    <property type="match status" value="1"/>
</dbReference>
<dbReference type="Pfam" id="PF02776">
    <property type="entry name" value="TPP_enzyme_N"/>
    <property type="match status" value="1"/>
</dbReference>
<dbReference type="Gene3D" id="3.40.50.1220">
    <property type="entry name" value="TPP-binding domain"/>
    <property type="match status" value="1"/>
</dbReference>
<dbReference type="PANTHER" id="PTHR18968:SF129">
    <property type="entry name" value="ACETOLACTATE SYNTHASE"/>
    <property type="match status" value="1"/>
</dbReference>
<dbReference type="Pfam" id="PF02775">
    <property type="entry name" value="TPP_enzyme_C"/>
    <property type="match status" value="1"/>
</dbReference>
<feature type="domain" description="Thiamine pyrophosphate enzyme TPP-binding" evidence="5">
    <location>
        <begin position="392"/>
        <end position="539"/>
    </location>
</feature>
<evidence type="ECO:0000313" key="8">
    <source>
        <dbReference type="Proteomes" id="UP000316394"/>
    </source>
</evidence>
<dbReference type="NCBIfam" id="TIGR02418">
    <property type="entry name" value="acolac_catab"/>
    <property type="match status" value="1"/>
</dbReference>
<dbReference type="GO" id="GO:0000287">
    <property type="term" value="F:magnesium ion binding"/>
    <property type="evidence" value="ECO:0007669"/>
    <property type="project" value="InterPro"/>
</dbReference>
<evidence type="ECO:0000256" key="3">
    <source>
        <dbReference type="RuleBase" id="RU362132"/>
    </source>
</evidence>
<feature type="domain" description="Thiamine pyrophosphate enzyme N-terminal TPP-binding" evidence="6">
    <location>
        <begin position="7"/>
        <end position="119"/>
    </location>
</feature>
<dbReference type="CDD" id="cd07035">
    <property type="entry name" value="TPP_PYR_POX_like"/>
    <property type="match status" value="1"/>
</dbReference>
<dbReference type="InterPro" id="IPR012782">
    <property type="entry name" value="Acetolactate_synth_catblc"/>
</dbReference>
<dbReference type="GO" id="GO:0030976">
    <property type="term" value="F:thiamine pyrophosphate binding"/>
    <property type="evidence" value="ECO:0007669"/>
    <property type="project" value="InterPro"/>
</dbReference>
<dbReference type="GO" id="GO:0034077">
    <property type="term" value="P:butanediol metabolic process"/>
    <property type="evidence" value="ECO:0007669"/>
    <property type="project" value="InterPro"/>
</dbReference>
<protein>
    <submittedName>
        <fullName evidence="7">Acetolactate synthase AlsS</fullName>
        <ecNumber evidence="7">2.2.1.6</ecNumber>
    </submittedName>
</protein>
<reference evidence="7 8" key="1">
    <citation type="submission" date="2019-07" db="EMBL/GenBank/DDBJ databases">
        <title>Gastrointestinal microbiota of Peromyscus leucopus, the white-footed mouse.</title>
        <authorList>
            <person name="Milovic A."/>
            <person name="Bassam K."/>
            <person name="Barbour A.G."/>
        </authorList>
    </citation>
    <scope>NUCLEOTIDE SEQUENCE [LARGE SCALE GENOMIC DNA]</scope>
    <source>
        <strain evidence="7 8">LL7</strain>
    </source>
</reference>
<dbReference type="GO" id="GO:0003984">
    <property type="term" value="F:acetolactate synthase activity"/>
    <property type="evidence" value="ECO:0007669"/>
    <property type="project" value="UniProtKB-EC"/>
</dbReference>
<comment type="similarity">
    <text evidence="1 3">Belongs to the TPP enzyme family.</text>
</comment>
<evidence type="ECO:0000313" key="7">
    <source>
        <dbReference type="EMBL" id="QDR71733.1"/>
    </source>
</evidence>
<dbReference type="EMBL" id="CP041676">
    <property type="protein sequence ID" value="QDR71733.1"/>
    <property type="molecule type" value="Genomic_DNA"/>
</dbReference>
<dbReference type="InterPro" id="IPR012001">
    <property type="entry name" value="Thiamin_PyroP_enz_TPP-bd_dom"/>
</dbReference>
<sequence length="559" mass="61143">MEKKLYGADVVIDSLKKHEINLVFGIPGAKIDRLFEGLDGQDSEDAPKLIVTRHEQNAAFMAQAYGRLTGKTGVAIATSGPGVGNLVTGIMTANVEGDPMLAIGGQVQRKDLHRATHQSTPSTEIMAPITQYSAEIQDPNNISEIMANAFEASQDARKGAAFVSLPQDVDDAEVTEKPLPIYETPKMGPADPNDLQKLVELIKNSKMPVILVGQRGADEEITTALRKLLSDYSLPVVETYQAAGVVSRDLEQQSYFGRIGLFRNQVGDQLLQQSDLVIAVGYDPIEYEPRNWNKEGNLRIVNLDTLPAQIDNHYTPIMQLVGNIATSLTELDKLLKGYEYPVAATEQLAKYKQELDQDKKVQVPASNDASHPLAVVHAIQENVTDDMHVALDVGSHYIWMARHFRCYQPRHLLISNGMQTLGVGLPWAMVAAMLYPEHKSVAVCGDGGFLFSGAELATAVQHHLNVVTIVWNDGGHYDMVKFQEEMKYPQAAGVKFGNVDIVKYAESFGATGLRVNKPADLTKVLSQAFNIDGPVVVDVPVDYSNNKELAANLIDSQLG</sequence>
<dbReference type="InterPro" id="IPR012000">
    <property type="entry name" value="Thiamin_PyroP_enz_cen_dom"/>
</dbReference>
<dbReference type="SUPFAM" id="SSF52467">
    <property type="entry name" value="DHS-like NAD/FAD-binding domain"/>
    <property type="match status" value="1"/>
</dbReference>
<name>A0A517D313_LIMRT</name>
<dbReference type="Gene3D" id="3.40.50.970">
    <property type="match status" value="2"/>
</dbReference>
<evidence type="ECO:0000259" key="5">
    <source>
        <dbReference type="Pfam" id="PF02775"/>
    </source>
</evidence>
<evidence type="ECO:0000256" key="1">
    <source>
        <dbReference type="ARBA" id="ARBA00007812"/>
    </source>
</evidence>
<dbReference type="GO" id="GO:0009097">
    <property type="term" value="P:isoleucine biosynthetic process"/>
    <property type="evidence" value="ECO:0007669"/>
    <property type="project" value="TreeGrafter"/>
</dbReference>
<keyword evidence="2 3" id="KW-0786">Thiamine pyrophosphate</keyword>